<organism evidence="2 3">
    <name type="scientific">Pseudoalteromonas tunicata D2</name>
    <dbReference type="NCBI Taxonomy" id="87626"/>
    <lineage>
        <taxon>Bacteria</taxon>
        <taxon>Pseudomonadati</taxon>
        <taxon>Pseudomonadota</taxon>
        <taxon>Gammaproteobacteria</taxon>
        <taxon>Alteromonadales</taxon>
        <taxon>Pseudoalteromonadaceae</taxon>
        <taxon>Pseudoalteromonas</taxon>
    </lineage>
</organism>
<comment type="caution">
    <text evidence="2">The sequence shown here is derived from an EMBL/GenBank/DDBJ whole genome shotgun (WGS) entry which is preliminary data.</text>
</comment>
<dbReference type="OrthoDB" id="6306838at2"/>
<evidence type="ECO:0000259" key="1">
    <source>
        <dbReference type="Pfam" id="PF03865"/>
    </source>
</evidence>
<keyword evidence="3" id="KW-1185">Reference proteome</keyword>
<reference evidence="2 3" key="1">
    <citation type="submission" date="2006-02" db="EMBL/GenBank/DDBJ databases">
        <authorList>
            <person name="Moran M.A."/>
            <person name="Kjelleberg S."/>
            <person name="Egan S."/>
            <person name="Saunders N."/>
            <person name="Thomas T."/>
            <person name="Ferriera S."/>
            <person name="Johnson J."/>
            <person name="Kravitz S."/>
            <person name="Halpern A."/>
            <person name="Remington K."/>
            <person name="Beeson K."/>
            <person name="Tran B."/>
            <person name="Rogers Y.-H."/>
            <person name="Friedman R."/>
            <person name="Venter J.C."/>
        </authorList>
    </citation>
    <scope>NUCLEOTIDE SEQUENCE [LARGE SCALE GENOMIC DNA]</scope>
    <source>
        <strain evidence="2 3">D2</strain>
    </source>
</reference>
<name>A4C520_9GAMM</name>
<evidence type="ECO:0000313" key="3">
    <source>
        <dbReference type="Proteomes" id="UP000006201"/>
    </source>
</evidence>
<dbReference type="Gene3D" id="2.40.160.50">
    <property type="entry name" value="membrane protein fhac: a member of the omp85/tpsb transporter family"/>
    <property type="match status" value="1"/>
</dbReference>
<dbReference type="STRING" id="87626.PTD2_03746"/>
<dbReference type="Pfam" id="PF03865">
    <property type="entry name" value="ShlB"/>
    <property type="match status" value="1"/>
</dbReference>
<dbReference type="eggNOG" id="COG0729">
    <property type="taxonomic scope" value="Bacteria"/>
</dbReference>
<dbReference type="InterPro" id="IPR005565">
    <property type="entry name" value="Hemolysn_activator_HlyB_C"/>
</dbReference>
<feature type="domain" description="Haemolysin activator HlyB C-terminal" evidence="1">
    <location>
        <begin position="355"/>
        <end position="527"/>
    </location>
</feature>
<dbReference type="HOGENOM" id="CLU_034081_0_0_6"/>
<dbReference type="AlphaFoldDB" id="A4C520"/>
<dbReference type="Proteomes" id="UP000006201">
    <property type="component" value="Unassembled WGS sequence"/>
</dbReference>
<dbReference type="EMBL" id="AAOH01000001">
    <property type="protein sequence ID" value="EAR30652.1"/>
    <property type="molecule type" value="Genomic_DNA"/>
</dbReference>
<gene>
    <name evidence="2" type="ORF">PTD2_03746</name>
</gene>
<accession>A4C520</accession>
<proteinExistence type="predicted"/>
<sequence>MSNTTTHQPPVTSTQTEARVNCIAALHLNRRKSALIFLCLSSFTAASDELECNQGAENQALFTIESMQLISHPVFEENKANSLYLHSVANWLHINTQEQVIKDLLPFTEHDEISTMELTQAERLLNDHSFLRKSQISLIDACNDSDKKQLKVETWDTWSLLPSISFGRRAGNNKFGFGFKEDNFLGLGIHAGIQYKKDHLRSGYQLDFRIPLNIAKLSTLALEFTDNDDGRKTYLSYSKPFYQQSSKQQYLISTLTDKRLDSIHQNGELAWQFSHKTEQTEFAYGHLMAYTSAGVIRAHFGITKEQHLFTHLTSDVLSTLPTDRSFTFPWFGLEFNQADYKTFSNIRFINHREDINLGWQFISKIGKDLNTAGDNNNAGYHFENNLTKGVQWHDTLMIFSASNTIHWQKQQPNHHKYAAEFELHQYLTPQWAGYLKTNWISEKNQYLDNPLTLGGDTGVRGYSNQFQHGEHRWSASAELRYNPHWELYQLVNVAWAGFVDHGKAWGQTNTENLTDSSLKSIGLGLRLFSSHSSEGNVVHMDLIKPLTTGVNVDSWQWAVQVKHSL</sequence>
<evidence type="ECO:0000313" key="2">
    <source>
        <dbReference type="EMBL" id="EAR30652.1"/>
    </source>
</evidence>
<protein>
    <recommendedName>
        <fullName evidence="1">Haemolysin activator HlyB C-terminal domain-containing protein</fullName>
    </recommendedName>
</protein>
<dbReference type="RefSeq" id="WP_009836950.1">
    <property type="nucleotide sequence ID" value="NZ_AAOH01000001.1"/>
</dbReference>